<sequence length="302" mass="32717">MAKSKAGHRLLLVDACQERVSARGGTAAGTPAAIPFMNALKESTGQAKLASCSPGEFSFEHNSFGSVGHGVFTWYFLEALRGAAPADQDNIVRLGTVADYVARGVGDWARMNKSQTQTPFLQSPLTARELPLAARADDLTSLKATVEHLQPDEVLTPELLKNLAAAVSKVDLQQPVDREFLQSVQDYSKGKFTSREFARIVKPDIDRLLSGTPTPMPTTTPAPVPTPNQKWLVRVRVQNLVRDPQATLHLKVGSVRQSVPPGHAGFVEAVAPFTLEYSDRSGTSVAKKHTHPFVPIRGSKHP</sequence>
<feature type="region of interest" description="Disordered" evidence="1">
    <location>
        <begin position="208"/>
        <end position="227"/>
    </location>
</feature>
<accession>A0A5C6M404</accession>
<reference evidence="2 3" key="1">
    <citation type="submission" date="2019-08" db="EMBL/GenBank/DDBJ databases">
        <title>100 year-old enigma solved: identification of Planctomyces bekefii, the type genus and species of the phylum Planctomycetes.</title>
        <authorList>
            <person name="Svetlana D.N."/>
            <person name="Overmann J."/>
        </authorList>
    </citation>
    <scope>NUCLEOTIDE SEQUENCE [LARGE SCALE GENOMIC DNA]</scope>
    <source>
        <strain evidence="2">Phe10_nw2017</strain>
    </source>
</reference>
<feature type="compositionally biased region" description="Pro residues" evidence="1">
    <location>
        <begin position="214"/>
        <end position="226"/>
    </location>
</feature>
<organism evidence="2 3">
    <name type="scientific">Planctomyces bekefii</name>
    <dbReference type="NCBI Taxonomy" id="1653850"/>
    <lineage>
        <taxon>Bacteria</taxon>
        <taxon>Pseudomonadati</taxon>
        <taxon>Planctomycetota</taxon>
        <taxon>Planctomycetia</taxon>
        <taxon>Planctomycetales</taxon>
        <taxon>Planctomycetaceae</taxon>
        <taxon>Planctomyces</taxon>
    </lineage>
</organism>
<protein>
    <submittedName>
        <fullName evidence="2">Uncharacterized protein</fullName>
    </submittedName>
</protein>
<evidence type="ECO:0000313" key="3">
    <source>
        <dbReference type="Proteomes" id="UP000321083"/>
    </source>
</evidence>
<dbReference type="EMBL" id="SRHE01000908">
    <property type="protein sequence ID" value="TWW07984.1"/>
    <property type="molecule type" value="Genomic_DNA"/>
</dbReference>
<proteinExistence type="predicted"/>
<name>A0A5C6M404_9PLAN</name>
<dbReference type="Proteomes" id="UP000321083">
    <property type="component" value="Unassembled WGS sequence"/>
</dbReference>
<gene>
    <name evidence="2" type="ORF">E3A20_28880</name>
</gene>
<evidence type="ECO:0000313" key="2">
    <source>
        <dbReference type="EMBL" id="TWW07984.1"/>
    </source>
</evidence>
<reference evidence="2 3" key="2">
    <citation type="submission" date="2019-08" db="EMBL/GenBank/DDBJ databases">
        <authorList>
            <person name="Henke P."/>
        </authorList>
    </citation>
    <scope>NUCLEOTIDE SEQUENCE [LARGE SCALE GENOMIC DNA]</scope>
    <source>
        <strain evidence="2">Phe10_nw2017</strain>
    </source>
</reference>
<keyword evidence="3" id="KW-1185">Reference proteome</keyword>
<feature type="non-terminal residue" evidence="2">
    <location>
        <position position="302"/>
    </location>
</feature>
<dbReference type="AlphaFoldDB" id="A0A5C6M404"/>
<comment type="caution">
    <text evidence="2">The sequence shown here is derived from an EMBL/GenBank/DDBJ whole genome shotgun (WGS) entry which is preliminary data.</text>
</comment>
<evidence type="ECO:0000256" key="1">
    <source>
        <dbReference type="SAM" id="MobiDB-lite"/>
    </source>
</evidence>